<feature type="compositionally biased region" description="Low complexity" evidence="1">
    <location>
        <begin position="1966"/>
        <end position="2004"/>
    </location>
</feature>
<feature type="region of interest" description="Disordered" evidence="1">
    <location>
        <begin position="2021"/>
        <end position="2090"/>
    </location>
</feature>
<accession>A0A8H4R6D7</accession>
<feature type="region of interest" description="Disordered" evidence="1">
    <location>
        <begin position="794"/>
        <end position="838"/>
    </location>
</feature>
<reference evidence="2 3" key="1">
    <citation type="submission" date="2019-12" db="EMBL/GenBank/DDBJ databases">
        <authorList>
            <person name="Floudas D."/>
            <person name="Bentzer J."/>
            <person name="Ahren D."/>
            <person name="Johansson T."/>
            <person name="Persson P."/>
            <person name="Tunlid A."/>
        </authorList>
    </citation>
    <scope>NUCLEOTIDE SEQUENCE [LARGE SCALE GENOMIC DNA]</scope>
    <source>
        <strain evidence="2 3">CBS 102.39</strain>
    </source>
</reference>
<name>A0A8H4R6D7_9AGAR</name>
<feature type="compositionally biased region" description="Low complexity" evidence="1">
    <location>
        <begin position="10"/>
        <end position="21"/>
    </location>
</feature>
<feature type="compositionally biased region" description="Basic and acidic residues" evidence="1">
    <location>
        <begin position="1453"/>
        <end position="1462"/>
    </location>
</feature>
<dbReference type="Proteomes" id="UP000521872">
    <property type="component" value="Unassembled WGS sequence"/>
</dbReference>
<proteinExistence type="predicted"/>
<feature type="compositionally biased region" description="Basic and acidic residues" evidence="1">
    <location>
        <begin position="591"/>
        <end position="637"/>
    </location>
</feature>
<feature type="region of interest" description="Disordered" evidence="1">
    <location>
        <begin position="1237"/>
        <end position="1261"/>
    </location>
</feature>
<protein>
    <submittedName>
        <fullName evidence="2">Uncharacterized protein</fullName>
    </submittedName>
</protein>
<feature type="compositionally biased region" description="Low complexity" evidence="1">
    <location>
        <begin position="2070"/>
        <end position="2090"/>
    </location>
</feature>
<feature type="compositionally biased region" description="Basic and acidic residues" evidence="1">
    <location>
        <begin position="83"/>
        <end position="93"/>
    </location>
</feature>
<feature type="compositionally biased region" description="Basic and acidic residues" evidence="1">
    <location>
        <begin position="803"/>
        <end position="814"/>
    </location>
</feature>
<feature type="compositionally biased region" description="Polar residues" evidence="1">
    <location>
        <begin position="2021"/>
        <end position="2031"/>
    </location>
</feature>
<feature type="compositionally biased region" description="Polar residues" evidence="1">
    <location>
        <begin position="1336"/>
        <end position="1348"/>
    </location>
</feature>
<feature type="compositionally biased region" description="Low complexity" evidence="1">
    <location>
        <begin position="2228"/>
        <end position="2256"/>
    </location>
</feature>
<feature type="compositionally biased region" description="Low complexity" evidence="1">
    <location>
        <begin position="41"/>
        <end position="60"/>
    </location>
</feature>
<feature type="compositionally biased region" description="Polar residues" evidence="1">
    <location>
        <begin position="2328"/>
        <end position="2345"/>
    </location>
</feature>
<organism evidence="2 3">
    <name type="scientific">Agrocybe pediades</name>
    <dbReference type="NCBI Taxonomy" id="84607"/>
    <lineage>
        <taxon>Eukaryota</taxon>
        <taxon>Fungi</taxon>
        <taxon>Dikarya</taxon>
        <taxon>Basidiomycota</taxon>
        <taxon>Agaricomycotina</taxon>
        <taxon>Agaricomycetes</taxon>
        <taxon>Agaricomycetidae</taxon>
        <taxon>Agaricales</taxon>
        <taxon>Agaricineae</taxon>
        <taxon>Strophariaceae</taxon>
        <taxon>Agrocybe</taxon>
    </lineage>
</organism>
<keyword evidence="3" id="KW-1185">Reference proteome</keyword>
<feature type="region of interest" description="Disordered" evidence="1">
    <location>
        <begin position="228"/>
        <end position="366"/>
    </location>
</feature>
<evidence type="ECO:0000313" key="2">
    <source>
        <dbReference type="EMBL" id="KAF4623738.1"/>
    </source>
</evidence>
<feature type="compositionally biased region" description="Acidic residues" evidence="1">
    <location>
        <begin position="694"/>
        <end position="703"/>
    </location>
</feature>
<feature type="compositionally biased region" description="Polar residues" evidence="1">
    <location>
        <begin position="1002"/>
        <end position="1013"/>
    </location>
</feature>
<feature type="region of interest" description="Disordered" evidence="1">
    <location>
        <begin position="380"/>
        <end position="489"/>
    </location>
</feature>
<feature type="compositionally biased region" description="Polar residues" evidence="1">
    <location>
        <begin position="345"/>
        <end position="363"/>
    </location>
</feature>
<feature type="compositionally biased region" description="Basic and acidic residues" evidence="1">
    <location>
        <begin position="413"/>
        <end position="424"/>
    </location>
</feature>
<feature type="region of interest" description="Disordered" evidence="1">
    <location>
        <begin position="957"/>
        <end position="1041"/>
    </location>
</feature>
<feature type="compositionally biased region" description="Basic and acidic residues" evidence="1">
    <location>
        <begin position="434"/>
        <end position="446"/>
    </location>
</feature>
<feature type="compositionally biased region" description="Polar residues" evidence="1">
    <location>
        <begin position="383"/>
        <end position="392"/>
    </location>
</feature>
<feature type="compositionally biased region" description="Low complexity" evidence="1">
    <location>
        <begin position="1014"/>
        <end position="1041"/>
    </location>
</feature>
<feature type="compositionally biased region" description="Basic and acidic residues" evidence="1">
    <location>
        <begin position="1354"/>
        <end position="1371"/>
    </location>
</feature>
<feature type="compositionally biased region" description="Basic and acidic residues" evidence="1">
    <location>
        <begin position="1284"/>
        <end position="1301"/>
    </location>
</feature>
<dbReference type="EMBL" id="JAACJL010000001">
    <property type="protein sequence ID" value="KAF4623738.1"/>
    <property type="molecule type" value="Genomic_DNA"/>
</dbReference>
<feature type="compositionally biased region" description="Polar residues" evidence="1">
    <location>
        <begin position="567"/>
        <end position="576"/>
    </location>
</feature>
<feature type="region of interest" description="Disordered" evidence="1">
    <location>
        <begin position="519"/>
        <end position="645"/>
    </location>
</feature>
<feature type="region of interest" description="Disordered" evidence="1">
    <location>
        <begin position="683"/>
        <end position="744"/>
    </location>
</feature>
<feature type="compositionally biased region" description="Basic residues" evidence="1">
    <location>
        <begin position="2045"/>
        <end position="2055"/>
    </location>
</feature>
<evidence type="ECO:0000313" key="3">
    <source>
        <dbReference type="Proteomes" id="UP000521872"/>
    </source>
</evidence>
<comment type="caution">
    <text evidence="2">The sequence shown here is derived from an EMBL/GenBank/DDBJ whole genome shotgun (WGS) entry which is preliminary data.</text>
</comment>
<feature type="region of interest" description="Disordered" evidence="1">
    <location>
        <begin position="1320"/>
        <end position="1380"/>
    </location>
</feature>
<feature type="compositionally biased region" description="Polar residues" evidence="1">
    <location>
        <begin position="959"/>
        <end position="972"/>
    </location>
</feature>
<evidence type="ECO:0000256" key="1">
    <source>
        <dbReference type="SAM" id="MobiDB-lite"/>
    </source>
</evidence>
<feature type="region of interest" description="Disordered" evidence="1">
    <location>
        <begin position="79"/>
        <end position="101"/>
    </location>
</feature>
<feature type="compositionally biased region" description="Low complexity" evidence="1">
    <location>
        <begin position="577"/>
        <end position="589"/>
    </location>
</feature>
<feature type="compositionally biased region" description="Basic and acidic residues" evidence="1">
    <location>
        <begin position="393"/>
        <end position="403"/>
    </location>
</feature>
<feature type="region of interest" description="Disordered" evidence="1">
    <location>
        <begin position="1"/>
        <end position="60"/>
    </location>
</feature>
<feature type="compositionally biased region" description="Polar residues" evidence="1">
    <location>
        <begin position="528"/>
        <end position="537"/>
    </location>
</feature>
<feature type="compositionally biased region" description="Low complexity" evidence="1">
    <location>
        <begin position="548"/>
        <end position="566"/>
    </location>
</feature>
<feature type="region of interest" description="Disordered" evidence="1">
    <location>
        <begin position="1962"/>
        <end position="2004"/>
    </location>
</feature>
<feature type="region of interest" description="Disordered" evidence="1">
    <location>
        <begin position="2203"/>
        <end position="2256"/>
    </location>
</feature>
<feature type="compositionally biased region" description="Polar residues" evidence="1">
    <location>
        <begin position="22"/>
        <end position="35"/>
    </location>
</feature>
<gene>
    <name evidence="2" type="ORF">D9613_001327</name>
</gene>
<feature type="region of interest" description="Disordered" evidence="1">
    <location>
        <begin position="1284"/>
        <end position="1304"/>
    </location>
</feature>
<feature type="region of interest" description="Disordered" evidence="1">
    <location>
        <begin position="1425"/>
        <end position="1465"/>
    </location>
</feature>
<sequence length="2399" mass="259794">MMRSGIPLRSTSSSTPHSSSTAQTRNQAGPASQIPSIRLISATPSSTGVSASASGSEASTSFVFNRSLEEEWAALAPTVGLAPKEDQSQEPRRKLVPKKSKLSLLSIGMGKGRDQKREERARDLSDVVRRVGVNPTSGSFTQQGFGHGGGPGSGAFEIYVDPSVDPDIGDIVVVKKKKSRLGLDGMAWSAAGSNGAVSEVTNVPKTRQEEKEKDGLLKVKIDEGQKWWSIGRGRKDSKEEKKDKKKDKENFKISHKPVEYIHQPDPPRSKTPEPFKPSQENQGRGRFNSLDSGFLLRRKTATKEPSPAPSLHGDAYDYRQYLPGPASIVPMPMDDDDHDQDRRSTNSTPGLLSVPGAQTQAQGSIALRAMRSVKSLARMGSWAQLNDTGNASNKEKSGDEKKEKKTKKTKAKGKAEEEEKEGKKKSIKKKSTKSKKDKEEKAKADTIRQSSSSFEIGALTASPGPPTPATPGFETSVHGNASTLGVKNRKSASLLGLGLPSTMRLPSVRIGSSASSVYNINVAPPTADPTNNANRLSVESAVPSATPRPSSIMSSGSSLRPLSAASTNSGSRLSVVSNGAASKRSSSASVRWDEEGLETVKEQRRKERESIDSQLRRKEREEKRASRESRRSSEGRRRTPLTSIFPEVRKSLEEVEIGKRMLEGEEEEVEEEEPRYPILTIEEATADGHGLPADWDEPLEDDDSGKGEDIEAEECAKPAATPVKKARARPLSEQLLGRTRPKPMYEDDEGVLSILDAATNDLAQLINVLDLQATPTTPDLTPLRPSPGSVFYSHSPTPVSTLEKVKPSEYDGSPRRRKMLQPESPLTAKKASATMGPSAGDLFRQMSTSSISSLRPYAQCRGYPPKSSTSNAASASNAAKAVDVQPVAPWTTLMKSLSPVKEKSFVAQPTTTSPSNSSPLALSAFGRAHKRTLTPGPEPEPEVALPALRPAPIMRSKSKVLTQSTSSAQSNVAAPDQERGFSGSLTPVFTRMSEDGDHQRRSISPSARLTPNMSFSPRSSVCSRASRASHSSKGSESSYGSRIHPLLRAGIREEEDMIPGGTFGGSDISAYGRSSDVEIDASDPDSDVPDELRYILAGSSDRGSVVGELDNHDVADDTEHREEVEFGHSELPASLALELPPFPTFQASLVDTDNKEHQLDLADIPSSPSENDTNKSFDFTGELQKLNSSGASDRRSFVEQLENAFRTPAKVDLRYALDLGDIPPVPPLNLAKYEDANTTEDLTGDSDLTGRSGDSGTGFEYGLVPESVSQLVDMNLPGLSMMDRTEEKTRSPDNAESKSNSDLDFIFPSRSESQLVQVKEPTNFNNNSSDFDDGNVSRTSEGELNTSFRFGGLPRDDAASFKSNRSKENDKPMTLSDIIPSPAHARALSIASSRNIHGDIDSYLLDGLDDDSVLESIYAQIMTVQGAKRDEKVKPQDESEVEQGRAQARQRPTRQEQRENRRSIYKAVSRPASGISFEGFSSFDEVRRGFEFNNSRPAFYPPPGANQSASIAISDFSFSFFGSNASANASNGQGRRVVPHRRHESAMSFASVSSYGHVVLNPGSHDPFDYAQLPSLRERPSSEDMSSCSSAMGLSTTVDDTFAYRANQPRRRVDSDASSFYFKAPVRGHKRRESNMSVSSLAPPISMYNRSFGHHRRNDSSASTSSVAMSYIKHGANGGISAWSRHRRMESNMSADSLMSEFSAMRLGRPGIGDKMFDNVSADGLPQPPLTAISASPRSDQEDFTSSSMDFQQDRLSSASHMYPYDSIIDAYDEQHKSSMEDSLFEKTGYQRTSVMSDSVFGDNDADDLEKYYRGDQGGFFARNQYRPLSILSRNSVHSPPKEDDTMISMLGGGHVRRQSVGSIIEASPCVRVEKRKHSAVLHGLRLVNGKDTDYNNVESPSKARIVEKPSIASTSSLHFGGDRMIKAQRGLLERQSLEESCLIADGEEMALASAAIHSMTRPVFTRPSPGRSRSSTCTSSSSGGDTPPLSVASDVSSVSGGSQSSIDLSQINIALSNATYPSASGHTRTTGVGPRTRARAPGTGHRRRYSKAHMSRTSVYETIEEERVSSASSESAQSSPSNSVSFPASATKKLNNGLESNKEDSPTTRQSIYIVDSDTASLGAIQNDDGNDYTTSTWDDERGIVALRKFYALKDEAHVTVTESRRIWKDTPFSTFAIQSFQAPGSPAGMQALLQHSVQNYGPLPSELRPHRVRSRTNSRASPYPKSSIQSRLSRISLSPEQVTQPQVPTITQKTPGRALQDVTINPNTAPKTSNKAAAPSLDALKPFSPLAFDVDVNADLKAAQAAVNVRPRVGSNARRTALGWSKRSTGPSATNAAGTGKKSSTGHKENKENVIIAATGAGSIMTPGETLRLNRPRPRGRPTPGGRTPAAVRPLRI</sequence>
<feature type="compositionally biased region" description="Basic and acidic residues" evidence="1">
    <location>
        <begin position="1427"/>
        <end position="1437"/>
    </location>
</feature>
<feature type="compositionally biased region" description="Basic and acidic residues" evidence="1">
    <location>
        <begin position="233"/>
        <end position="259"/>
    </location>
</feature>
<feature type="region of interest" description="Disordered" evidence="1">
    <location>
        <begin position="2326"/>
        <end position="2399"/>
    </location>
</feature>